<dbReference type="InterPro" id="IPR029065">
    <property type="entry name" value="Enolase_C-like"/>
</dbReference>
<keyword evidence="2" id="KW-0460">Magnesium</keyword>
<dbReference type="PANTHER" id="PTHR48080">
    <property type="entry name" value="D-GALACTONATE DEHYDRATASE-RELATED"/>
    <property type="match status" value="1"/>
</dbReference>
<dbReference type="SUPFAM" id="SSF54826">
    <property type="entry name" value="Enolase N-terminal domain-like"/>
    <property type="match status" value="1"/>
</dbReference>
<sequence>MKITALTTYLVAPRWLFLKIETDEGVTGWGEPVVEGRAHTVAAAVDELSDHLIGQDPLRIEDHWQVMTKGGFYRGGPVLSSAVSGVDQALWDIKGKYHGVPVHDLLGGAVRDRMRMYSWIGGDDPSEAAEHAARRLEQGYRAVKMNVGGRLKHLETSREIDAVLARVASVREVMGEDGDVAVDFHGRTSPALAKQLARALEPLRPMFIEEPLLPELTSQYADFTAATSIPVATGERLYSRWDFDPVLRSGIALAQPDLSHAGGISEVRRIAAQAEVHGVGLAPHCPLGPIALAACLQVDFASPNAFIQETSLGIHYNVGSDLGDYLVDTSVFDFDTTDGHMARLTAPGLGIEIDEDAVAKAAESGHRWRNPVWRHTDGSFAEW</sequence>
<evidence type="ECO:0000259" key="4">
    <source>
        <dbReference type="SMART" id="SM00922"/>
    </source>
</evidence>
<dbReference type="GeneID" id="300102367"/>
<dbReference type="GO" id="GO:0034194">
    <property type="term" value="P:D-galactonate catabolic process"/>
    <property type="evidence" value="ECO:0007669"/>
    <property type="project" value="InterPro"/>
</dbReference>
<name>A0A4P6U2S0_STRSO</name>
<dbReference type="NCBIfam" id="NF010624">
    <property type="entry name" value="PRK14017.1"/>
    <property type="match status" value="1"/>
</dbReference>
<dbReference type="SMART" id="SM00922">
    <property type="entry name" value="MR_MLE"/>
    <property type="match status" value="1"/>
</dbReference>
<dbReference type="EC" id="4.2.1.6" evidence="5"/>
<dbReference type="Pfam" id="PF02746">
    <property type="entry name" value="MR_MLE_N"/>
    <property type="match status" value="1"/>
</dbReference>
<dbReference type="CDD" id="cd03325">
    <property type="entry name" value="D-galactonate_dehydratase"/>
    <property type="match status" value="1"/>
</dbReference>
<evidence type="ECO:0000313" key="6">
    <source>
        <dbReference type="Proteomes" id="UP000292547"/>
    </source>
</evidence>
<dbReference type="PROSITE" id="PS00909">
    <property type="entry name" value="MR_MLE_2"/>
    <property type="match status" value="1"/>
</dbReference>
<dbReference type="RefSeq" id="WP_031181329.1">
    <property type="nucleotide sequence ID" value="NZ_CP032229.1"/>
</dbReference>
<organism evidence="5 6">
    <name type="scientific">Streptomyces seoulensis</name>
    <dbReference type="NCBI Taxonomy" id="73044"/>
    <lineage>
        <taxon>Bacteria</taxon>
        <taxon>Bacillati</taxon>
        <taxon>Actinomycetota</taxon>
        <taxon>Actinomycetes</taxon>
        <taxon>Kitasatosporales</taxon>
        <taxon>Streptomycetaceae</taxon>
        <taxon>Streptomyces</taxon>
    </lineage>
</organism>
<dbReference type="SFLD" id="SFLDF00003">
    <property type="entry name" value="D-galactonate_dehydratase"/>
    <property type="match status" value="1"/>
</dbReference>
<dbReference type="Gene3D" id="3.20.20.120">
    <property type="entry name" value="Enolase-like C-terminal domain"/>
    <property type="match status" value="1"/>
</dbReference>
<dbReference type="SUPFAM" id="SSF51604">
    <property type="entry name" value="Enolase C-terminal domain-like"/>
    <property type="match status" value="1"/>
</dbReference>
<dbReference type="EMBL" id="CP032229">
    <property type="protein sequence ID" value="QBJ93391.1"/>
    <property type="molecule type" value="Genomic_DNA"/>
</dbReference>
<keyword evidence="3 5" id="KW-0456">Lyase</keyword>
<dbReference type="PROSITE" id="PS00908">
    <property type="entry name" value="MR_MLE_1"/>
    <property type="match status" value="1"/>
</dbReference>
<dbReference type="AlphaFoldDB" id="A0A4P6U2S0"/>
<dbReference type="InterPro" id="IPR018110">
    <property type="entry name" value="Mandel_Rmase/mucon_lact_enz_CS"/>
</dbReference>
<protein>
    <submittedName>
        <fullName evidence="5">Galactonate dehydratase</fullName>
        <ecNumber evidence="5">4.2.1.6</ecNumber>
    </submittedName>
</protein>
<dbReference type="OrthoDB" id="9802699at2"/>
<dbReference type="InterPro" id="IPR013341">
    <property type="entry name" value="Mandelate_racemase_N_dom"/>
</dbReference>
<dbReference type="Gene3D" id="3.30.390.10">
    <property type="entry name" value="Enolase-like, N-terminal domain"/>
    <property type="match status" value="1"/>
</dbReference>
<accession>A0A4P6U2S0</accession>
<evidence type="ECO:0000256" key="3">
    <source>
        <dbReference type="ARBA" id="ARBA00023239"/>
    </source>
</evidence>
<dbReference type="PANTHER" id="PTHR48080:SF2">
    <property type="entry name" value="D-GALACTONATE DEHYDRATASE"/>
    <property type="match status" value="1"/>
</dbReference>
<dbReference type="InterPro" id="IPR029017">
    <property type="entry name" value="Enolase-like_N"/>
</dbReference>
<dbReference type="InterPro" id="IPR034593">
    <property type="entry name" value="DgoD-like"/>
</dbReference>
<dbReference type="InterPro" id="IPR036849">
    <property type="entry name" value="Enolase-like_C_sf"/>
</dbReference>
<dbReference type="SFLD" id="SFLDS00001">
    <property type="entry name" value="Enolase"/>
    <property type="match status" value="1"/>
</dbReference>
<proteinExistence type="predicted"/>
<keyword evidence="6" id="KW-1185">Reference proteome</keyword>
<gene>
    <name evidence="5" type="ORF">D0Z67_26000</name>
</gene>
<reference evidence="5 6" key="1">
    <citation type="submission" date="2018-08" db="EMBL/GenBank/DDBJ databases">
        <title>The complete genome sequence of Streptomyces seoulensis, a pioneer strain for nickel superoxide dismutase discovery.</title>
        <authorList>
            <person name="Shin J."/>
            <person name="Lee J.-S."/>
            <person name="Lee E.-J."/>
            <person name="Youn H.-D."/>
        </authorList>
    </citation>
    <scope>NUCLEOTIDE SEQUENCE [LARGE SCALE GENOMIC DNA]</scope>
    <source>
        <strain evidence="5 6">KCTC 9819</strain>
    </source>
</reference>
<dbReference type="SFLD" id="SFLDG00179">
    <property type="entry name" value="mandelate_racemase"/>
    <property type="match status" value="1"/>
</dbReference>
<dbReference type="GO" id="GO:0009063">
    <property type="term" value="P:amino acid catabolic process"/>
    <property type="evidence" value="ECO:0007669"/>
    <property type="project" value="InterPro"/>
</dbReference>
<evidence type="ECO:0000256" key="2">
    <source>
        <dbReference type="ARBA" id="ARBA00022842"/>
    </source>
</evidence>
<dbReference type="KEGG" id="sseo:D0Z67_26000"/>
<dbReference type="InterPro" id="IPR013342">
    <property type="entry name" value="Mandelate_racemase_C"/>
</dbReference>
<dbReference type="STRING" id="73044.GCA_000725795_03109"/>
<dbReference type="Proteomes" id="UP000292547">
    <property type="component" value="Chromosome"/>
</dbReference>
<evidence type="ECO:0000256" key="1">
    <source>
        <dbReference type="ARBA" id="ARBA00022723"/>
    </source>
</evidence>
<dbReference type="Pfam" id="PF13378">
    <property type="entry name" value="MR_MLE_C"/>
    <property type="match status" value="1"/>
</dbReference>
<evidence type="ECO:0000313" key="5">
    <source>
        <dbReference type="EMBL" id="QBJ93391.1"/>
    </source>
</evidence>
<dbReference type="GO" id="GO:0008869">
    <property type="term" value="F:galactonate dehydratase activity"/>
    <property type="evidence" value="ECO:0007669"/>
    <property type="project" value="UniProtKB-EC"/>
</dbReference>
<feature type="domain" description="Mandelate racemase/muconate lactonizing enzyme C-terminal" evidence="4">
    <location>
        <begin position="125"/>
        <end position="230"/>
    </location>
</feature>
<dbReference type="FunFam" id="3.30.390.10:FF:000003">
    <property type="entry name" value="D-galactonate dehydratase"/>
    <property type="match status" value="1"/>
</dbReference>
<dbReference type="GO" id="GO:0046872">
    <property type="term" value="F:metal ion binding"/>
    <property type="evidence" value="ECO:0007669"/>
    <property type="project" value="UniProtKB-KW"/>
</dbReference>
<keyword evidence="1" id="KW-0479">Metal-binding</keyword>
<dbReference type="InterPro" id="IPR023592">
    <property type="entry name" value="Galactonate_deHydtase"/>
</dbReference>